<evidence type="ECO:0000256" key="6">
    <source>
        <dbReference type="SAM" id="Coils"/>
    </source>
</evidence>
<dbReference type="Pfam" id="PF23098">
    <property type="entry name" value="Beta-prop_NOL10_N"/>
    <property type="match status" value="2"/>
</dbReference>
<evidence type="ECO:0000313" key="10">
    <source>
        <dbReference type="EMBL" id="TGZ32218.1"/>
    </source>
</evidence>
<dbReference type="InterPro" id="IPR015943">
    <property type="entry name" value="WD40/YVTN_repeat-like_dom_sf"/>
</dbReference>
<feature type="domain" description="MADF" evidence="9">
    <location>
        <begin position="109"/>
        <end position="209"/>
    </location>
</feature>
<dbReference type="PANTHER" id="PTHR14927:SF0">
    <property type="entry name" value="NUCLEOLAR PROTEIN 10"/>
    <property type="match status" value="1"/>
</dbReference>
<feature type="transmembrane region" description="Helical" evidence="8">
    <location>
        <begin position="1265"/>
        <end position="1288"/>
    </location>
</feature>
<feature type="transmembrane region" description="Helical" evidence="8">
    <location>
        <begin position="1098"/>
        <end position="1119"/>
    </location>
</feature>
<keyword evidence="6" id="KW-0175">Coiled coil</keyword>
<keyword evidence="8" id="KW-1133">Transmembrane helix</keyword>
<evidence type="ECO:0000256" key="3">
    <source>
        <dbReference type="ARBA" id="ARBA00022574"/>
    </source>
</evidence>
<keyword evidence="4" id="KW-0677">Repeat</keyword>
<dbReference type="GO" id="GO:0000462">
    <property type="term" value="P:maturation of SSU-rRNA from tricistronic rRNA transcript (SSU-rRNA, 5.8S rRNA, LSU-rRNA)"/>
    <property type="evidence" value="ECO:0007669"/>
    <property type="project" value="TreeGrafter"/>
</dbReference>
<dbReference type="SUPFAM" id="SSF50978">
    <property type="entry name" value="WD40 repeat-like"/>
    <property type="match status" value="1"/>
</dbReference>
<dbReference type="Pfam" id="PF10545">
    <property type="entry name" value="MADF_DNA_bdg"/>
    <property type="match status" value="1"/>
</dbReference>
<keyword evidence="5" id="KW-0539">Nucleus</keyword>
<dbReference type="Proteomes" id="UP000310200">
    <property type="component" value="Unassembled WGS sequence"/>
</dbReference>
<evidence type="ECO:0000256" key="5">
    <source>
        <dbReference type="ARBA" id="ARBA00023242"/>
    </source>
</evidence>
<evidence type="ECO:0000256" key="2">
    <source>
        <dbReference type="ARBA" id="ARBA00005264"/>
    </source>
</evidence>
<dbReference type="STRING" id="300112.A0A4S2JED8"/>
<feature type="transmembrane region" description="Helical" evidence="8">
    <location>
        <begin position="1195"/>
        <end position="1221"/>
    </location>
</feature>
<feature type="compositionally biased region" description="Basic and acidic residues" evidence="7">
    <location>
        <begin position="812"/>
        <end position="834"/>
    </location>
</feature>
<dbReference type="InterPro" id="IPR056551">
    <property type="entry name" value="Beta-prop_NOL10_N"/>
</dbReference>
<organism evidence="10 11">
    <name type="scientific">Temnothorax longispinosus</name>
    <dbReference type="NCBI Taxonomy" id="300112"/>
    <lineage>
        <taxon>Eukaryota</taxon>
        <taxon>Metazoa</taxon>
        <taxon>Ecdysozoa</taxon>
        <taxon>Arthropoda</taxon>
        <taxon>Hexapoda</taxon>
        <taxon>Insecta</taxon>
        <taxon>Pterygota</taxon>
        <taxon>Neoptera</taxon>
        <taxon>Endopterygota</taxon>
        <taxon>Hymenoptera</taxon>
        <taxon>Apocrita</taxon>
        <taxon>Aculeata</taxon>
        <taxon>Formicoidea</taxon>
        <taxon>Formicidae</taxon>
        <taxon>Myrmicinae</taxon>
        <taxon>Temnothorax</taxon>
    </lineage>
</organism>
<dbReference type="PANTHER" id="PTHR14927">
    <property type="entry name" value="NUCLEOLAR PROTEIN 10"/>
    <property type="match status" value="1"/>
</dbReference>
<keyword evidence="11" id="KW-1185">Reference proteome</keyword>
<protein>
    <submittedName>
        <fullName evidence="10">Nucleolar protein 10</fullName>
    </submittedName>
</protein>
<keyword evidence="8" id="KW-0812">Transmembrane</keyword>
<feature type="coiled-coil region" evidence="6">
    <location>
        <begin position="160"/>
        <end position="187"/>
    </location>
</feature>
<name>A0A4S2JED8_9HYME</name>
<dbReference type="Pfam" id="PF23097">
    <property type="entry name" value="NOL10_2nd"/>
    <property type="match status" value="1"/>
</dbReference>
<dbReference type="Gene3D" id="2.130.10.10">
    <property type="entry name" value="YVTN repeat-like/Quinoprotein amine dehydrogenase"/>
    <property type="match status" value="2"/>
</dbReference>
<dbReference type="InterPro" id="IPR036322">
    <property type="entry name" value="WD40_repeat_dom_sf"/>
</dbReference>
<evidence type="ECO:0000259" key="9">
    <source>
        <dbReference type="PROSITE" id="PS51029"/>
    </source>
</evidence>
<dbReference type="GO" id="GO:0032040">
    <property type="term" value="C:small-subunit processome"/>
    <property type="evidence" value="ECO:0007669"/>
    <property type="project" value="TreeGrafter"/>
</dbReference>
<dbReference type="PROSITE" id="PS51029">
    <property type="entry name" value="MADF"/>
    <property type="match status" value="1"/>
</dbReference>
<comment type="caution">
    <text evidence="10">The sequence shown here is derived from an EMBL/GenBank/DDBJ whole genome shotgun (WGS) entry which is preliminary data.</text>
</comment>
<dbReference type="InterPro" id="IPR006578">
    <property type="entry name" value="MADF-dom"/>
</dbReference>
<dbReference type="GO" id="GO:0030686">
    <property type="term" value="C:90S preribosome"/>
    <property type="evidence" value="ECO:0007669"/>
    <property type="project" value="TreeGrafter"/>
</dbReference>
<keyword evidence="8" id="KW-0472">Membrane</keyword>
<evidence type="ECO:0000256" key="7">
    <source>
        <dbReference type="SAM" id="MobiDB-lite"/>
    </source>
</evidence>
<dbReference type="Pfam" id="PF08159">
    <property type="entry name" value="NUC153"/>
    <property type="match status" value="1"/>
</dbReference>
<dbReference type="SMART" id="SM00595">
    <property type="entry name" value="MADF"/>
    <property type="match status" value="1"/>
</dbReference>
<evidence type="ECO:0000256" key="8">
    <source>
        <dbReference type="SAM" id="Phobius"/>
    </source>
</evidence>
<feature type="transmembrane region" description="Helical" evidence="8">
    <location>
        <begin position="1300"/>
        <end position="1320"/>
    </location>
</feature>
<reference evidence="10 11" key="1">
    <citation type="journal article" date="2019" name="Philos. Trans. R. Soc. Lond., B, Biol. Sci.">
        <title>Ant behaviour and brain gene expression of defending hosts depend on the ecological success of the intruding social parasite.</title>
        <authorList>
            <person name="Kaur R."/>
            <person name="Stoldt M."/>
            <person name="Jongepier E."/>
            <person name="Feldmeyer B."/>
            <person name="Menzel F."/>
            <person name="Bornberg-Bauer E."/>
            <person name="Foitzik S."/>
        </authorList>
    </citation>
    <scope>NUCLEOTIDE SEQUENCE [LARGE SCALE GENOMIC DNA]</scope>
    <source>
        <tissue evidence="10">Whole body</tissue>
    </source>
</reference>
<dbReference type="InterPro" id="IPR012580">
    <property type="entry name" value="NUC153"/>
</dbReference>
<proteinExistence type="inferred from homology"/>
<evidence type="ECO:0000313" key="11">
    <source>
        <dbReference type="Proteomes" id="UP000310200"/>
    </source>
</evidence>
<comment type="similarity">
    <text evidence="2">Belongs to the WD repeat NOL10/ENP2 family.</text>
</comment>
<evidence type="ECO:0000256" key="1">
    <source>
        <dbReference type="ARBA" id="ARBA00004604"/>
    </source>
</evidence>
<feature type="region of interest" description="Disordered" evidence="7">
    <location>
        <begin position="861"/>
        <end position="881"/>
    </location>
</feature>
<accession>A0A4S2JED8</accession>
<gene>
    <name evidence="10" type="ORF">DBV15_05543</name>
</gene>
<keyword evidence="3" id="KW-0853">WD repeat</keyword>
<dbReference type="InterPro" id="IPR040382">
    <property type="entry name" value="NOL10/Enp2"/>
</dbReference>
<sequence length="1382" mass="160815">MKFLLIVRMQVSAPNNIKIYNLSAGKSLPEWLSERKRRSLSKKNVGCYSRKLHKIIMSDHDNYCNNFTYKVSITGPDIEGFSDDHTQDIGGLSNDSESIISAEKSGDGFLIKLYRERSFLYDKRNPTFKDKLMKQNAWNEISKTMIETNCGDFYTPDYCRRRCTSLREQYNREKKRIENQSKSGNAAPNLTSRQFPLYTQLKFLDEVIKRRKTYSYITKYQSDETLVNESSSEIKNVSDNVNTFFSRNKETQSTKHKEIIDIERTYDKDIIHSPRLKRRKLNETKEMQVSAPNNIKIYNLSAGKSLPEWLSERKRRSLSKKNVDIRRRIELIQDFDMPGISTSIRVSKDEQYILATGIYKPRVKCFDVHNLALKFERCFDSEVVTFETISDDYSKIIFLQCDRSVEFHAAHGKYYKLRVPNFGRDLKYHYPSCDIFIVGDSNKIYRINLERGQFLQPFETEGTSLNKCEINPLHHLLTVGTQEGKIEAWDPRVRNRVGILDCALHCITQENLKTVPAITALKFQGGLNLGVGTSTGHVFLYDIRSNKPFLTKDHMYGLPIKCIDFHQKMDLVYSMDSSITKIWERDSGKLYTSIEAQHNFNDLSVIPNSGMLLMANETTKMQIYYIPSLGPAPYWCSFLDNLTEELEELNYDIIYDDYKFVTDKELDELGLSHLKGTNLLRAYMHGYFMDMRLYRKARDVMKPFEFEEYKKRRIRDKIKEETVSRVQVQKLPSVNQELALKLMENANVNNKKKQTSSNLLKDERFKALFNNPDFQVDKDSEEYSLLNPVISQLAKSKAKKLQQRLAQEEEEAQNKPDEDEPKDNSSDESFVHDSSDDDSSDDEKPWAKEVRKNYRLIKKNEREKEQENEDDDNLIARNEPRMNEIKREVKFEEVSGSRGSREMTFVIGKKKRAEVKRRRTEYNVLRPAGIPKAVYSVAKEFQMASIDCNNKSKNNKDLPQQNHEEYTEVPSILTSITTTFQSTDQVGEITEDYENFISTSAVLHYCKHKILRPYLRLLGVMGLRPTSSDDSDHFLRCSILANFHTVQVTIFMCIGYILQYMACFRRDRGFCYKILALEKNALDVGEQTQEPSCYGNVIFSYLIPSVLHLAAYLYTIYLFRVKENEQLQNLMERAFLLSSNPINRGNQKRLVHILWLFIALSIVWMIMALVTVNIQMAERNIVFQWMENSPYQVKIMLKVFLIVCTLWHDMVQGTIITSYCLQGQLLMSHLYFLRGKLLQHILLPIDWMRDIDEFKKLLKYFNDELGPAVCIYTIVNLSWAAAGIVWLFQYYVNDGDNNPVTYINVINVILWILISVAPFIQAARLTNACSTIRAVGHEIRIRPFVYQTTPGEDLDSILLYTSSLKMCARLFRIPIKAASSFC</sequence>
<evidence type="ECO:0000256" key="4">
    <source>
        <dbReference type="ARBA" id="ARBA00022737"/>
    </source>
</evidence>
<comment type="subcellular location">
    <subcellularLocation>
        <location evidence="1">Nucleus</location>
        <location evidence="1">Nucleolus</location>
    </subcellularLocation>
</comment>
<dbReference type="FunFam" id="2.130.10.10:FF:001909">
    <property type="entry name" value="WD repeat, SAM and U-box domain-containing protein"/>
    <property type="match status" value="1"/>
</dbReference>
<dbReference type="InterPro" id="IPR056550">
    <property type="entry name" value="NOL10_2nd"/>
</dbReference>
<feature type="transmembrane region" description="Helical" evidence="8">
    <location>
        <begin position="1153"/>
        <end position="1175"/>
    </location>
</feature>
<dbReference type="EMBL" id="QBLH01003925">
    <property type="protein sequence ID" value="TGZ32218.1"/>
    <property type="molecule type" value="Genomic_DNA"/>
</dbReference>
<feature type="region of interest" description="Disordered" evidence="7">
    <location>
        <begin position="801"/>
        <end position="847"/>
    </location>
</feature>